<dbReference type="EMBL" id="JBHTEE010000001">
    <property type="protein sequence ID" value="MFC7604245.1"/>
    <property type="molecule type" value="Genomic_DNA"/>
</dbReference>
<protein>
    <submittedName>
        <fullName evidence="2">Uncharacterized protein</fullName>
    </submittedName>
</protein>
<name>A0ABW2T6C5_9ACTN</name>
<evidence type="ECO:0000313" key="2">
    <source>
        <dbReference type="EMBL" id="MFC7604245.1"/>
    </source>
</evidence>
<gene>
    <name evidence="2" type="ORF">ACFQVD_29450</name>
</gene>
<feature type="region of interest" description="Disordered" evidence="1">
    <location>
        <begin position="109"/>
        <end position="135"/>
    </location>
</feature>
<evidence type="ECO:0000313" key="3">
    <source>
        <dbReference type="Proteomes" id="UP001596514"/>
    </source>
</evidence>
<keyword evidence="3" id="KW-1185">Reference proteome</keyword>
<accession>A0ABW2T6C5</accession>
<proteinExistence type="predicted"/>
<reference evidence="3" key="1">
    <citation type="journal article" date="2019" name="Int. J. Syst. Evol. Microbiol.">
        <title>The Global Catalogue of Microorganisms (GCM) 10K type strain sequencing project: providing services to taxonomists for standard genome sequencing and annotation.</title>
        <authorList>
            <consortium name="The Broad Institute Genomics Platform"/>
            <consortium name="The Broad Institute Genome Sequencing Center for Infectious Disease"/>
            <person name="Wu L."/>
            <person name="Ma J."/>
        </authorList>
    </citation>
    <scope>NUCLEOTIDE SEQUENCE [LARGE SCALE GENOMIC DNA]</scope>
    <source>
        <strain evidence="3">JCM 10083</strain>
    </source>
</reference>
<dbReference type="RefSeq" id="WP_343961705.1">
    <property type="nucleotide sequence ID" value="NZ_BAAAGK010000005.1"/>
</dbReference>
<sequence length="147" mass="14871">MIASMRRVARHGGVAFALGLVVLGAAVLMHLTLCVVAPVHRGHHRAPGPTVEVGATGLLTLIGAGTPAEHLPCPVPPVDEDHHLCGAAAGAQITGTRVLVPSGPVLGDPAVVEDAATPSPPPARRRAQPVRPPPGAALLLLKSVSRI</sequence>
<organism evidence="2 3">
    <name type="scientific">Streptosporangium amethystogenes subsp. fukuiense</name>
    <dbReference type="NCBI Taxonomy" id="698418"/>
    <lineage>
        <taxon>Bacteria</taxon>
        <taxon>Bacillati</taxon>
        <taxon>Actinomycetota</taxon>
        <taxon>Actinomycetes</taxon>
        <taxon>Streptosporangiales</taxon>
        <taxon>Streptosporangiaceae</taxon>
        <taxon>Streptosporangium</taxon>
    </lineage>
</organism>
<dbReference type="Proteomes" id="UP001596514">
    <property type="component" value="Unassembled WGS sequence"/>
</dbReference>
<evidence type="ECO:0000256" key="1">
    <source>
        <dbReference type="SAM" id="MobiDB-lite"/>
    </source>
</evidence>
<comment type="caution">
    <text evidence="2">The sequence shown here is derived from an EMBL/GenBank/DDBJ whole genome shotgun (WGS) entry which is preliminary data.</text>
</comment>